<evidence type="ECO:0000313" key="2">
    <source>
        <dbReference type="Proteomes" id="UP001058364"/>
    </source>
</evidence>
<sequence length="198" mass="23505">MADNNELLKLDFDENEAKDFFESNIATPFKLINLQKAINSSESTKWFRSKIEKIKRRADELTPDGSYGNWKRNNKRTHNKLIKQTTIFENPKISNNAYRTFFYGIDWTKTSRKDRQIYAAVLVGYRRVNLFNRDLNIKAKSRTPYFRYSKPGAKRQALYKAKKETYDQSKEQANFLNEVYKKILKKQFNEKGIETNDT</sequence>
<dbReference type="EMBL" id="CP103423">
    <property type="protein sequence ID" value="UWD34057.1"/>
    <property type="molecule type" value="Genomic_DNA"/>
</dbReference>
<protein>
    <submittedName>
        <fullName evidence="1">Uncharacterized protein</fullName>
    </submittedName>
</protein>
<dbReference type="RefSeq" id="WP_027123082.1">
    <property type="nucleotide sequence ID" value="NZ_CP103423.1"/>
</dbReference>
<name>A0ABY5TTQ7_9BACT</name>
<dbReference type="Proteomes" id="UP001058364">
    <property type="component" value="Chromosome"/>
</dbReference>
<proteinExistence type="predicted"/>
<evidence type="ECO:0000313" key="1">
    <source>
        <dbReference type="EMBL" id="UWD34057.1"/>
    </source>
</evidence>
<organism evidence="1 2">
    <name type="scientific">Mesomycoplasma molare</name>
    <dbReference type="NCBI Taxonomy" id="171288"/>
    <lineage>
        <taxon>Bacteria</taxon>
        <taxon>Bacillati</taxon>
        <taxon>Mycoplasmatota</taxon>
        <taxon>Mycoplasmoidales</taxon>
        <taxon>Metamycoplasmataceae</taxon>
        <taxon>Mesomycoplasma</taxon>
    </lineage>
</organism>
<gene>
    <name evidence="1" type="ORF">NX772_03045</name>
</gene>
<reference evidence="1" key="1">
    <citation type="submission" date="2022-08" db="EMBL/GenBank/DDBJ databases">
        <title>Complete genome sequence of Mycoplasma molare type strain H 542.</title>
        <authorList>
            <person name="Spergser J."/>
        </authorList>
    </citation>
    <scope>NUCLEOTIDE SEQUENCE</scope>
    <source>
        <strain evidence="1">H 542</strain>
    </source>
</reference>
<keyword evidence="2" id="KW-1185">Reference proteome</keyword>
<accession>A0ABY5TTQ7</accession>